<proteinExistence type="predicted"/>
<accession>A0ABR1WRV5</accession>
<dbReference type="Proteomes" id="UP001433268">
    <property type="component" value="Unassembled WGS sequence"/>
</dbReference>
<evidence type="ECO:0000313" key="4">
    <source>
        <dbReference type="Proteomes" id="UP001433268"/>
    </source>
</evidence>
<dbReference type="PROSITE" id="PS51186">
    <property type="entry name" value="GNAT"/>
    <property type="match status" value="1"/>
</dbReference>
<dbReference type="EMBL" id="JAQQWN010000005">
    <property type="protein sequence ID" value="KAK8085565.1"/>
    <property type="molecule type" value="Genomic_DNA"/>
</dbReference>
<dbReference type="PANTHER" id="PTHR43792:SF1">
    <property type="entry name" value="N-ACETYLTRANSFERASE DOMAIN-CONTAINING PROTEIN"/>
    <property type="match status" value="1"/>
</dbReference>
<dbReference type="SUPFAM" id="SSF55729">
    <property type="entry name" value="Acyl-CoA N-acyltransferases (Nat)"/>
    <property type="match status" value="1"/>
</dbReference>
<dbReference type="Gene3D" id="3.40.630.30">
    <property type="match status" value="1"/>
</dbReference>
<sequence>MTNPSPRFYLEPLSEAKHAQGVYDHWRDPANIRGTSMEKAPTLEVTRTMVRDRAYGAKPGIVNFAIMVGPESPLYGLATAAGPNDDSPQQQQREPEGEPREETNPPKLIGVAGVLRVAPEEAGWWVAGLYRGLGVATEAVGLMLEKYWETKPAASEVIAYIQEGNVPSERVAAKAGFVRVMERTMVKGSTLPNGQVMKSDCGVWAAKRPV</sequence>
<evidence type="ECO:0000256" key="1">
    <source>
        <dbReference type="SAM" id="MobiDB-lite"/>
    </source>
</evidence>
<evidence type="ECO:0000313" key="3">
    <source>
        <dbReference type="EMBL" id="KAK8085565.1"/>
    </source>
</evidence>
<dbReference type="InterPro" id="IPR016181">
    <property type="entry name" value="Acyl_CoA_acyltransferase"/>
</dbReference>
<protein>
    <recommendedName>
        <fullName evidence="2">N-acetyltransferase domain-containing protein</fullName>
    </recommendedName>
</protein>
<dbReference type="InterPro" id="IPR051531">
    <property type="entry name" value="N-acetyltransferase"/>
</dbReference>
<comment type="caution">
    <text evidence="3">The sequence shown here is derived from an EMBL/GenBank/DDBJ whole genome shotgun (WGS) entry which is preliminary data.</text>
</comment>
<dbReference type="GeneID" id="92044211"/>
<dbReference type="PANTHER" id="PTHR43792">
    <property type="entry name" value="GNAT FAMILY, PUTATIVE (AFU_ORTHOLOGUE AFUA_3G00765)-RELATED-RELATED"/>
    <property type="match status" value="1"/>
</dbReference>
<evidence type="ECO:0000259" key="2">
    <source>
        <dbReference type="PROSITE" id="PS51186"/>
    </source>
</evidence>
<dbReference type="Pfam" id="PF13302">
    <property type="entry name" value="Acetyltransf_3"/>
    <property type="match status" value="1"/>
</dbReference>
<name>A0ABR1WRV5_9PEZI</name>
<dbReference type="RefSeq" id="XP_066670074.1">
    <property type="nucleotide sequence ID" value="XM_066811151.1"/>
</dbReference>
<dbReference type="InterPro" id="IPR000182">
    <property type="entry name" value="GNAT_dom"/>
</dbReference>
<organism evidence="3 4">
    <name type="scientific">Apiospora hydei</name>
    <dbReference type="NCBI Taxonomy" id="1337664"/>
    <lineage>
        <taxon>Eukaryota</taxon>
        <taxon>Fungi</taxon>
        <taxon>Dikarya</taxon>
        <taxon>Ascomycota</taxon>
        <taxon>Pezizomycotina</taxon>
        <taxon>Sordariomycetes</taxon>
        <taxon>Xylariomycetidae</taxon>
        <taxon>Amphisphaeriales</taxon>
        <taxon>Apiosporaceae</taxon>
        <taxon>Apiospora</taxon>
    </lineage>
</organism>
<gene>
    <name evidence="3" type="ORF">PG997_006836</name>
</gene>
<feature type="domain" description="N-acetyltransferase" evidence="2">
    <location>
        <begin position="48"/>
        <end position="202"/>
    </location>
</feature>
<feature type="compositionally biased region" description="Basic and acidic residues" evidence="1">
    <location>
        <begin position="93"/>
        <end position="104"/>
    </location>
</feature>
<feature type="region of interest" description="Disordered" evidence="1">
    <location>
        <begin position="76"/>
        <end position="106"/>
    </location>
</feature>
<keyword evidence="4" id="KW-1185">Reference proteome</keyword>
<reference evidence="3 4" key="1">
    <citation type="submission" date="2023-01" db="EMBL/GenBank/DDBJ databases">
        <title>Analysis of 21 Apiospora genomes using comparative genomics revels a genus with tremendous synthesis potential of carbohydrate active enzymes and secondary metabolites.</title>
        <authorList>
            <person name="Sorensen T."/>
        </authorList>
    </citation>
    <scope>NUCLEOTIDE SEQUENCE [LARGE SCALE GENOMIC DNA]</scope>
    <source>
        <strain evidence="3 4">CBS 114990</strain>
    </source>
</reference>